<reference evidence="3" key="1">
    <citation type="journal article" date="2012" name="Nature">
        <title>The oyster genome reveals stress adaptation and complexity of shell formation.</title>
        <authorList>
            <person name="Zhang G."/>
            <person name="Fang X."/>
            <person name="Guo X."/>
            <person name="Li L."/>
            <person name="Luo R."/>
            <person name="Xu F."/>
            <person name="Yang P."/>
            <person name="Zhang L."/>
            <person name="Wang X."/>
            <person name="Qi H."/>
            <person name="Xiong Z."/>
            <person name="Que H."/>
            <person name="Xie Y."/>
            <person name="Holland P.W."/>
            <person name="Paps J."/>
            <person name="Zhu Y."/>
            <person name="Wu F."/>
            <person name="Chen Y."/>
            <person name="Wang J."/>
            <person name="Peng C."/>
            <person name="Meng J."/>
            <person name="Yang L."/>
            <person name="Liu J."/>
            <person name="Wen B."/>
            <person name="Zhang N."/>
            <person name="Huang Z."/>
            <person name="Zhu Q."/>
            <person name="Feng Y."/>
            <person name="Mount A."/>
            <person name="Hedgecock D."/>
            <person name="Xu Z."/>
            <person name="Liu Y."/>
            <person name="Domazet-Loso T."/>
            <person name="Du Y."/>
            <person name="Sun X."/>
            <person name="Zhang S."/>
            <person name="Liu B."/>
            <person name="Cheng P."/>
            <person name="Jiang X."/>
            <person name="Li J."/>
            <person name="Fan D."/>
            <person name="Wang W."/>
            <person name="Fu W."/>
            <person name="Wang T."/>
            <person name="Wang B."/>
            <person name="Zhang J."/>
            <person name="Peng Z."/>
            <person name="Li Y."/>
            <person name="Li N."/>
            <person name="Wang J."/>
            <person name="Chen M."/>
            <person name="He Y."/>
            <person name="Tan F."/>
            <person name="Song X."/>
            <person name="Zheng Q."/>
            <person name="Huang R."/>
            <person name="Yang H."/>
            <person name="Du X."/>
            <person name="Chen L."/>
            <person name="Yang M."/>
            <person name="Gaffney P.M."/>
            <person name="Wang S."/>
            <person name="Luo L."/>
            <person name="She Z."/>
            <person name="Ming Y."/>
            <person name="Huang W."/>
            <person name="Zhang S."/>
            <person name="Huang B."/>
            <person name="Zhang Y."/>
            <person name="Qu T."/>
            <person name="Ni P."/>
            <person name="Miao G."/>
            <person name="Wang J."/>
            <person name="Wang Q."/>
            <person name="Steinberg C.E."/>
            <person name="Wang H."/>
            <person name="Li N."/>
            <person name="Qian L."/>
            <person name="Zhang G."/>
            <person name="Li Y."/>
            <person name="Yang H."/>
            <person name="Liu X."/>
            <person name="Wang J."/>
            <person name="Yin Y."/>
            <person name="Wang J."/>
        </authorList>
    </citation>
    <scope>NUCLEOTIDE SEQUENCE [LARGE SCALE GENOMIC DNA]</scope>
    <source>
        <strain evidence="3">05x7-T-G4-1.051#20</strain>
    </source>
</reference>
<dbReference type="EMBL" id="JH818586">
    <property type="protein sequence ID" value="EKC18822.1"/>
    <property type="molecule type" value="Genomic_DNA"/>
</dbReference>
<dbReference type="HOGENOM" id="CLU_413477_0_0_1"/>
<organism evidence="3">
    <name type="scientific">Magallana gigas</name>
    <name type="common">Pacific oyster</name>
    <name type="synonym">Crassostrea gigas</name>
    <dbReference type="NCBI Taxonomy" id="29159"/>
    <lineage>
        <taxon>Eukaryota</taxon>
        <taxon>Metazoa</taxon>
        <taxon>Spiralia</taxon>
        <taxon>Lophotrochozoa</taxon>
        <taxon>Mollusca</taxon>
        <taxon>Bivalvia</taxon>
        <taxon>Autobranchia</taxon>
        <taxon>Pteriomorphia</taxon>
        <taxon>Ostreida</taxon>
        <taxon>Ostreoidea</taxon>
        <taxon>Ostreidae</taxon>
        <taxon>Magallana</taxon>
    </lineage>
</organism>
<dbReference type="PANTHER" id="PTHR34830:SF1">
    <property type="entry name" value="GENE 12695-RELATED"/>
    <property type="match status" value="1"/>
</dbReference>
<proteinExistence type="predicted"/>
<feature type="region of interest" description="Disordered" evidence="1">
    <location>
        <begin position="107"/>
        <end position="146"/>
    </location>
</feature>
<dbReference type="Gene3D" id="1.10.238.10">
    <property type="entry name" value="EF-hand"/>
    <property type="match status" value="1"/>
</dbReference>
<dbReference type="InterPro" id="IPR040774">
    <property type="entry name" value="DUF5580"/>
</dbReference>
<dbReference type="AlphaFoldDB" id="K1P5A8"/>
<protein>
    <recommendedName>
        <fullName evidence="2">DUF5580 domain-containing protein</fullName>
    </recommendedName>
</protein>
<evidence type="ECO:0000313" key="3">
    <source>
        <dbReference type="EMBL" id="EKC18822.1"/>
    </source>
</evidence>
<evidence type="ECO:0000256" key="1">
    <source>
        <dbReference type="SAM" id="MobiDB-lite"/>
    </source>
</evidence>
<feature type="region of interest" description="Disordered" evidence="1">
    <location>
        <begin position="176"/>
        <end position="199"/>
    </location>
</feature>
<dbReference type="Pfam" id="PF20742">
    <property type="entry name" value="DUF5580_M"/>
    <property type="match status" value="1"/>
</dbReference>
<evidence type="ECO:0000259" key="2">
    <source>
        <dbReference type="Pfam" id="PF20742"/>
    </source>
</evidence>
<dbReference type="InParanoid" id="K1P5A8"/>
<feature type="region of interest" description="Disordered" evidence="1">
    <location>
        <begin position="461"/>
        <end position="512"/>
    </location>
</feature>
<feature type="compositionally biased region" description="Polar residues" evidence="1">
    <location>
        <begin position="482"/>
        <end position="501"/>
    </location>
</feature>
<dbReference type="InterPro" id="IPR049246">
    <property type="entry name" value="DUF5580_M"/>
</dbReference>
<dbReference type="InterPro" id="IPR011992">
    <property type="entry name" value="EF-hand-dom_pair"/>
</dbReference>
<sequence>MHSLVSGKNLVKRPQDDTLYTGPRIHNLDGVTIKPNQVNPRVLNEKVKGYYSAQQGLSLFNFSSCRLSSSLDSSSPVISSQHDVSNDENYTGLPKIVTLDQFSSEVHGKPTYSNPVTYRGSRPDSKSLNPYPNLPPIEANRGKNQRSTVFEKEAWIPRADPEPKLSTVTEYKQQYETGRPHSERYEPTYQNNNNYSDVYQNGDRRAYSETGAPTMERSFKDSMLQMLPPEPFLPSDPVKYTSDQRQRLLDTTAEEMRGVTTERLKGAYHLLSRIDRQLNGLCQFENVKDILRQERADPSEDTLRLIAAMCVVPKVQNMVNYEDIITFLNEAIRLTQNGGVKNISIPREKETALLLQKTAQQLGTSKIDIEALTRTFQFYDNERTEMLSANEIKNVLFDNKIQLSENLIDDILAKMTDANRDGKYNWRRFVDFLERVQPAKTGLEITYNKRPLEYAKQYPQPVESWPRARESPRYSSPPPANQYGQSSPLSPRKNMSYSNSPRFGGQSGPSNDIWRKIQDIEDEIKNLEQNNQFLKQGLESNARGDSWESKLIQLAGQLYRVNETRYRSSGVLPFELIVDQTTKYNENARMGLPYDVIYRLAQRHSNDRNQTVRTTASFIAIIVTNKCVNNAEMIIKRVQKPRTMKSSLTNNAKDNFLKLDAKSM</sequence>
<feature type="compositionally biased region" description="Polar residues" evidence="1">
    <location>
        <begin position="188"/>
        <end position="199"/>
    </location>
</feature>
<dbReference type="SUPFAM" id="SSF47473">
    <property type="entry name" value="EF-hand"/>
    <property type="match status" value="1"/>
</dbReference>
<feature type="domain" description="DUF5580" evidence="2">
    <location>
        <begin position="357"/>
        <end position="437"/>
    </location>
</feature>
<name>K1P5A8_MAGGI</name>
<accession>K1P5A8</accession>
<dbReference type="PANTHER" id="PTHR34830">
    <property type="entry name" value="SIMILAR TO HYPOTHETICAL PROTEIN MGC34837"/>
    <property type="match status" value="1"/>
</dbReference>
<gene>
    <name evidence="3" type="ORF">CGI_10010851</name>
</gene>